<dbReference type="GO" id="GO:0006631">
    <property type="term" value="P:fatty acid metabolic process"/>
    <property type="evidence" value="ECO:0007669"/>
    <property type="project" value="TreeGrafter"/>
</dbReference>
<dbReference type="RefSeq" id="WP_058024886.1">
    <property type="nucleotide sequence ID" value="NZ_LNDJ01000071.1"/>
</dbReference>
<dbReference type="STRING" id="554343.AS194_08935"/>
<feature type="domain" description="Phospholipid/glycerol acyltransferase" evidence="15">
    <location>
        <begin position="423"/>
        <end position="550"/>
    </location>
</feature>
<dbReference type="NCBIfam" id="TIGR03703">
    <property type="entry name" value="plsB"/>
    <property type="match status" value="1"/>
</dbReference>
<evidence type="ECO:0000256" key="1">
    <source>
        <dbReference type="ARBA" id="ARBA00004413"/>
    </source>
</evidence>
<dbReference type="Pfam" id="PF01553">
    <property type="entry name" value="Acyltransferase"/>
    <property type="match status" value="1"/>
</dbReference>
<accession>A0A0T6DQX1</accession>
<dbReference type="UniPathway" id="UPA00557">
    <property type="reaction ID" value="UER00612"/>
</dbReference>
<evidence type="ECO:0000256" key="4">
    <source>
        <dbReference type="ARBA" id="ARBA00007937"/>
    </source>
</evidence>
<evidence type="ECO:0000256" key="8">
    <source>
        <dbReference type="ARBA" id="ARBA00022679"/>
    </source>
</evidence>
<dbReference type="GO" id="GO:0005886">
    <property type="term" value="C:plasma membrane"/>
    <property type="evidence" value="ECO:0007669"/>
    <property type="project" value="UniProtKB-SubCell"/>
</dbReference>
<protein>
    <recommendedName>
        <fullName evidence="6">Glycerol-3-phosphate acyltransferase</fullName>
        <ecNumber evidence="5">2.3.1.15</ecNumber>
    </recommendedName>
</protein>
<keyword evidence="10" id="KW-0443">Lipid metabolism</keyword>
<dbReference type="Pfam" id="PF19277">
    <property type="entry name" value="GPAT_C"/>
    <property type="match status" value="1"/>
</dbReference>
<keyword evidence="10" id="KW-0594">Phospholipid biosynthesis</keyword>
<comment type="pathway">
    <text evidence="3">Lipid metabolism.</text>
</comment>
<evidence type="ECO:0000256" key="3">
    <source>
        <dbReference type="ARBA" id="ARBA00005189"/>
    </source>
</evidence>
<evidence type="ECO:0000256" key="11">
    <source>
        <dbReference type="ARBA" id="ARBA00023264"/>
    </source>
</evidence>
<evidence type="ECO:0000259" key="15">
    <source>
        <dbReference type="SMART" id="SM00563"/>
    </source>
</evidence>
<keyword evidence="11" id="KW-1208">Phospholipid metabolism</keyword>
<dbReference type="GO" id="GO:0016024">
    <property type="term" value="P:CDP-diacylglycerol biosynthetic process"/>
    <property type="evidence" value="ECO:0007669"/>
    <property type="project" value="UniProtKB-UniPathway"/>
</dbReference>
<sequence length="964" mass="107907">MIPKFLKKRIFKAPVSTDRTSETDAGPIVTKPYANAPINQLYRKLSGQLLDIAVKPKLLGELPDFDSDEQVLRFYVLQDYSRSNSILIDLQTQEHNLPPALVGVNDAAHNIKENAAIIFLNHPHAKDNQLSPRLSRLISAVLQYPELKVRLVPVSILWGRAPEKEDSLFKLLTADNWQDPSISKQLFNIGVMGRDTFVQFHPPQDLRTIINDSLKGESAGPNVFDSISEGLVSEGLVSEGLVSKDLVSKDLVSKDLASKDLVSEDSSAKSSPATDSQDTESATTDNDVKTDAEKSPSYTLVAAADGNRELVRMLQQQLTIYLDKQRASMLGPDLSDRRNLVDKLVYSPAIKHAIELEAAEKGTSVRDARSQARGYANEMVNDYSHSIIRGFYKFLTWLWTQLYDGVEVHHFERVRDLATDYELIYVPCHRSHVDYLLLSYVIYKRGLSIPYVAAGDNLDVPVLGPLLRGAVAFYIRRSFRGNALYTAVLREYMHTLITRNTPIEYFIEGGRSRSGRLLPPKMGMLAMTVHSQLRQTNKPVVFIPTYIGYERIMEGGTYIGELKGKPKESESLIGLLKVGRKIERIFGNVHLSFGTPLHLSDFMTKFDVPANSLPSDRTDSPLDEKASAMVDNIGVKVMQHINKAAVITPVSLLSLVLLSAPKAALDENSCREQIALYQGLAQQIPYADDTVITDMSPQEIIDYGIKLKLIERTPHILGDIIQVAGKQAALLSYFRNNTLHVFILLSFLSALVARNGRIKRSRLDSIAEQLYPFLQGELFLYYPAHGLAETLNKKVDSLLSHGLIVELGDDTLSVPESNSKRYQQLQVLATPVGQSLERYFMTLALLAQQGSGNLTESEVVDLCHLLGQRLSVLYADDIPDFFDRALFTSFISALTRLDYLQKDDETGILTFDHRINDIASHAKYVLTPDMMQILQQVASLNEEEITRAITEISNKKQRKFGRKR</sequence>
<dbReference type="EC" id="2.3.1.15" evidence="5"/>
<evidence type="ECO:0000256" key="7">
    <source>
        <dbReference type="ARBA" id="ARBA00022475"/>
    </source>
</evidence>
<comment type="pathway">
    <text evidence="2">Phospholipid metabolism; CDP-diacylglycerol biosynthesis; CDP-diacylglycerol from sn-glycerol 3-phosphate: step 1/3.</text>
</comment>
<comment type="subcellular location">
    <subcellularLocation>
        <location evidence="1">Cell membrane</location>
        <topology evidence="1">Peripheral membrane protein</topology>
        <orientation evidence="1">Cytoplasmic side</orientation>
    </subcellularLocation>
</comment>
<evidence type="ECO:0000313" key="16">
    <source>
        <dbReference type="EMBL" id="KRU22361.1"/>
    </source>
</evidence>
<dbReference type="EMBL" id="LNDJ01000071">
    <property type="protein sequence ID" value="KRU22361.1"/>
    <property type="molecule type" value="Genomic_DNA"/>
</dbReference>
<dbReference type="InterPro" id="IPR002123">
    <property type="entry name" value="Plipid/glycerol_acylTrfase"/>
</dbReference>
<dbReference type="NCBIfam" id="NF003441">
    <property type="entry name" value="PRK04974.1"/>
    <property type="match status" value="1"/>
</dbReference>
<dbReference type="SMART" id="SM00563">
    <property type="entry name" value="PlsC"/>
    <property type="match status" value="1"/>
</dbReference>
<keyword evidence="7" id="KW-1003">Cell membrane</keyword>
<comment type="catalytic activity">
    <reaction evidence="13">
        <text>sn-glycerol 3-phosphate + an acyl-CoA = a 1-acyl-sn-glycero-3-phosphate + CoA</text>
        <dbReference type="Rhea" id="RHEA:15325"/>
        <dbReference type="ChEBI" id="CHEBI:57287"/>
        <dbReference type="ChEBI" id="CHEBI:57597"/>
        <dbReference type="ChEBI" id="CHEBI:57970"/>
        <dbReference type="ChEBI" id="CHEBI:58342"/>
        <dbReference type="EC" id="2.3.1.15"/>
    </reaction>
</comment>
<evidence type="ECO:0000256" key="5">
    <source>
        <dbReference type="ARBA" id="ARBA00013113"/>
    </source>
</evidence>
<dbReference type="InterPro" id="IPR022284">
    <property type="entry name" value="GPAT/DHAPAT"/>
</dbReference>
<feature type="compositionally biased region" description="Polar residues" evidence="14">
    <location>
        <begin position="264"/>
        <end position="285"/>
    </location>
</feature>
<keyword evidence="10" id="KW-0444">Lipid biosynthesis</keyword>
<keyword evidence="9" id="KW-0472">Membrane</keyword>
<comment type="caution">
    <text evidence="16">The sequence shown here is derived from an EMBL/GenBank/DDBJ whole genome shotgun (WGS) entry which is preliminary data.</text>
</comment>
<evidence type="ECO:0000313" key="17">
    <source>
        <dbReference type="Proteomes" id="UP000051202"/>
    </source>
</evidence>
<evidence type="ECO:0000256" key="10">
    <source>
        <dbReference type="ARBA" id="ARBA00023209"/>
    </source>
</evidence>
<dbReference type="PANTHER" id="PTHR12563">
    <property type="entry name" value="GLYCEROL-3-PHOSPHATE ACYLTRANSFERASE"/>
    <property type="match status" value="1"/>
</dbReference>
<dbReference type="CDD" id="cd07993">
    <property type="entry name" value="LPLAT_DHAPAT-like"/>
    <property type="match status" value="1"/>
</dbReference>
<dbReference type="InterPro" id="IPR041728">
    <property type="entry name" value="GPAT/DHAPAT_LPLAT"/>
</dbReference>
<organism evidence="16 17">
    <name type="scientific">Psychrobacter piscatorii</name>
    <dbReference type="NCBI Taxonomy" id="554343"/>
    <lineage>
        <taxon>Bacteria</taxon>
        <taxon>Pseudomonadati</taxon>
        <taxon>Pseudomonadota</taxon>
        <taxon>Gammaproteobacteria</taxon>
        <taxon>Moraxellales</taxon>
        <taxon>Moraxellaceae</taxon>
        <taxon>Psychrobacter</taxon>
    </lineage>
</organism>
<dbReference type="InterPro" id="IPR045520">
    <property type="entry name" value="GPAT/DHAPAT_C"/>
</dbReference>
<evidence type="ECO:0000256" key="2">
    <source>
        <dbReference type="ARBA" id="ARBA00004765"/>
    </source>
</evidence>
<dbReference type="InterPro" id="IPR028354">
    <property type="entry name" value="GPAT_PlsB"/>
</dbReference>
<evidence type="ECO:0000256" key="14">
    <source>
        <dbReference type="SAM" id="MobiDB-lite"/>
    </source>
</evidence>
<feature type="region of interest" description="Disordered" evidence="14">
    <location>
        <begin position="262"/>
        <end position="295"/>
    </location>
</feature>
<dbReference type="Proteomes" id="UP000051202">
    <property type="component" value="Unassembled WGS sequence"/>
</dbReference>
<evidence type="ECO:0000256" key="12">
    <source>
        <dbReference type="ARBA" id="ARBA00023315"/>
    </source>
</evidence>
<keyword evidence="12 16" id="KW-0012">Acyltransferase</keyword>
<dbReference type="PANTHER" id="PTHR12563:SF17">
    <property type="entry name" value="DIHYDROXYACETONE PHOSPHATE ACYLTRANSFERASE"/>
    <property type="match status" value="1"/>
</dbReference>
<dbReference type="PIRSF" id="PIRSF000437">
    <property type="entry name" value="GPAT_DHAPAT"/>
    <property type="match status" value="1"/>
</dbReference>
<dbReference type="AlphaFoldDB" id="A0A0T6DQX1"/>
<evidence type="ECO:0000256" key="13">
    <source>
        <dbReference type="ARBA" id="ARBA00048427"/>
    </source>
</evidence>
<evidence type="ECO:0000256" key="9">
    <source>
        <dbReference type="ARBA" id="ARBA00023136"/>
    </source>
</evidence>
<keyword evidence="17" id="KW-1185">Reference proteome</keyword>
<evidence type="ECO:0000256" key="6">
    <source>
        <dbReference type="ARBA" id="ARBA00013432"/>
    </source>
</evidence>
<dbReference type="GO" id="GO:0004366">
    <property type="term" value="F:glycerol-3-phosphate O-acyltransferase activity"/>
    <property type="evidence" value="ECO:0007669"/>
    <property type="project" value="UniProtKB-EC"/>
</dbReference>
<gene>
    <name evidence="16" type="ORF">AS194_08935</name>
</gene>
<reference evidence="16 17" key="1">
    <citation type="submission" date="2015-11" db="EMBL/GenBank/DDBJ databases">
        <title>Permanent draft genome of Psychrobacter piscatorii LQ58.</title>
        <authorList>
            <person name="Zhou M."/>
            <person name="Dong B."/>
            <person name="Liu Q."/>
        </authorList>
    </citation>
    <scope>NUCLEOTIDE SEQUENCE [LARGE SCALE GENOMIC DNA]</scope>
    <source>
        <strain evidence="16 17">LQ58</strain>
    </source>
</reference>
<name>A0A0T6DQX1_9GAMM</name>
<comment type="similarity">
    <text evidence="4">Belongs to the GPAT/DAPAT family.</text>
</comment>
<dbReference type="SUPFAM" id="SSF69593">
    <property type="entry name" value="Glycerol-3-phosphate (1)-acyltransferase"/>
    <property type="match status" value="1"/>
</dbReference>
<keyword evidence="8 16" id="KW-0808">Transferase</keyword>
<proteinExistence type="inferred from homology"/>
<dbReference type="PIRSF" id="PIRSF500064">
    <property type="entry name" value="GPAT"/>
    <property type="match status" value="1"/>
</dbReference>